<evidence type="ECO:0000256" key="3">
    <source>
        <dbReference type="ARBA" id="ARBA00012418"/>
    </source>
</evidence>
<evidence type="ECO:0000256" key="9">
    <source>
        <dbReference type="ARBA" id="ARBA00048552"/>
    </source>
</evidence>
<feature type="domain" description="DNA-directed RNA polymerase N-terminal" evidence="12">
    <location>
        <begin position="389"/>
        <end position="716"/>
    </location>
</feature>
<evidence type="ECO:0000256" key="11">
    <source>
        <dbReference type="SAM" id="MobiDB-lite"/>
    </source>
</evidence>
<dbReference type="PROSITE" id="PS00900">
    <property type="entry name" value="RNA_POL_PHAGE_1"/>
    <property type="match status" value="1"/>
</dbReference>
<evidence type="ECO:0000256" key="5">
    <source>
        <dbReference type="ARBA" id="ARBA00022679"/>
    </source>
</evidence>
<evidence type="ECO:0000256" key="7">
    <source>
        <dbReference type="ARBA" id="ARBA00022946"/>
    </source>
</evidence>
<evidence type="ECO:0000259" key="12">
    <source>
        <dbReference type="SMART" id="SM01311"/>
    </source>
</evidence>
<keyword evidence="4 10" id="KW-0240">DNA-directed RNA polymerase</keyword>
<evidence type="ECO:0000256" key="4">
    <source>
        <dbReference type="ARBA" id="ARBA00022478"/>
    </source>
</evidence>
<dbReference type="PANTHER" id="PTHR10102:SF0">
    <property type="entry name" value="DNA-DIRECTED RNA POLYMERASE, MITOCHONDRIAL"/>
    <property type="match status" value="1"/>
</dbReference>
<dbReference type="FunFam" id="1.10.287.280:FF:000001">
    <property type="entry name" value="DNA-directed RNA polymerase"/>
    <property type="match status" value="1"/>
</dbReference>
<gene>
    <name evidence="13" type="ORF">CB0940_07136</name>
</gene>
<comment type="caution">
    <text evidence="13">The sequence shown here is derived from an EMBL/GenBank/DDBJ whole genome shotgun (WGS) entry which is preliminary data.</text>
</comment>
<name>A0A2G5H8K6_CERBT</name>
<keyword evidence="8 10" id="KW-0804">Transcription</keyword>
<comment type="function">
    <text evidence="1 10">DNA-dependent RNA polymerase catalyzes the transcription of DNA into RNA using the four ribonucleoside triphosphates as substrates.</text>
</comment>
<evidence type="ECO:0000256" key="1">
    <source>
        <dbReference type="ARBA" id="ARBA00004026"/>
    </source>
</evidence>
<dbReference type="Gene3D" id="1.10.287.280">
    <property type="match status" value="1"/>
</dbReference>
<feature type="compositionally biased region" description="Low complexity" evidence="11">
    <location>
        <begin position="61"/>
        <end position="99"/>
    </location>
</feature>
<comment type="similarity">
    <text evidence="2 10">Belongs to the phage and mitochondrial RNA polymerase family.</text>
</comment>
<evidence type="ECO:0000256" key="2">
    <source>
        <dbReference type="ARBA" id="ARBA00009493"/>
    </source>
</evidence>
<proteinExistence type="inferred from homology"/>
<dbReference type="InterPro" id="IPR029262">
    <property type="entry name" value="RPOL_N"/>
</dbReference>
<evidence type="ECO:0000256" key="8">
    <source>
        <dbReference type="ARBA" id="ARBA00023163"/>
    </source>
</evidence>
<dbReference type="InterPro" id="IPR037159">
    <property type="entry name" value="RNA_POL_N_sf"/>
</dbReference>
<evidence type="ECO:0000313" key="14">
    <source>
        <dbReference type="Proteomes" id="UP000230605"/>
    </source>
</evidence>
<comment type="catalytic activity">
    <reaction evidence="9 10">
        <text>RNA(n) + a ribonucleoside 5'-triphosphate = RNA(n+1) + diphosphate</text>
        <dbReference type="Rhea" id="RHEA:21248"/>
        <dbReference type="Rhea" id="RHEA-COMP:14527"/>
        <dbReference type="Rhea" id="RHEA-COMP:17342"/>
        <dbReference type="ChEBI" id="CHEBI:33019"/>
        <dbReference type="ChEBI" id="CHEBI:61557"/>
        <dbReference type="ChEBI" id="CHEBI:140395"/>
        <dbReference type="EC" id="2.7.7.6"/>
    </reaction>
</comment>
<dbReference type="Gene3D" id="1.10.150.20">
    <property type="entry name" value="5' to 3' exonuclease, C-terminal subdomain"/>
    <property type="match status" value="1"/>
</dbReference>
<keyword evidence="7" id="KW-0809">Transit peptide</keyword>
<organism evidence="13 14">
    <name type="scientific">Cercospora beticola</name>
    <name type="common">Sugarbeet leaf spot fungus</name>
    <dbReference type="NCBI Taxonomy" id="122368"/>
    <lineage>
        <taxon>Eukaryota</taxon>
        <taxon>Fungi</taxon>
        <taxon>Dikarya</taxon>
        <taxon>Ascomycota</taxon>
        <taxon>Pezizomycotina</taxon>
        <taxon>Dothideomycetes</taxon>
        <taxon>Dothideomycetidae</taxon>
        <taxon>Mycosphaerellales</taxon>
        <taxon>Mycosphaerellaceae</taxon>
        <taxon>Cercospora</taxon>
    </lineage>
</organism>
<dbReference type="GO" id="GO:0001018">
    <property type="term" value="F:mitochondrial promoter sequence-specific DNA binding"/>
    <property type="evidence" value="ECO:0007669"/>
    <property type="project" value="TreeGrafter"/>
</dbReference>
<dbReference type="InterPro" id="IPR046950">
    <property type="entry name" value="DNA-dir_Rpol_C_phage-type"/>
</dbReference>
<sequence length="1440" mass="160799">MLVRSASRRQQRHTCRVLAASFAQLSLPWLAPAQLRWNATHPSPTPSQTTASTHRHRSRRPSLPTSQLRQLATAADTHSSTSTPFESTHTSTSTSFESTHPSRIDRLKSNFRASNHDDYVPFDFSGSHFLAGPSDPIILNSPLKAADTVIRVNRYVHGSAKQLLGHLHTSLSVGRRDRAAEIVQRLAQQCGPQSEEAVHAHWLYLDDLREAVRRHGRDSPQTAVLLSQMQKWFEVELRSKGTQPDANILITMMRASISGLEGSRRDRSIRRYADIAQQLGDDVLNEVLLSEVYNDIEYAILGRATADFYEEDVPLQQAVEDILQGASDNKEEARVRQEELDMSAVPEVLQTEQKGTGLENIRKSMNVFSELPTLPVDAGIEARRELAYKRQRLLEDTAVDVAIDRWKKADEDLRKVGIHTSMQSKPVAALMWQWYSQLLPALQQELAEVKKAMEGDMTDADRVAYGPYLELLPLEKVAADTILYVMTRMASGKNKATNQYESEAKLAPLALNLSRLLESEVLAVVAGGSKKSGKASSKSKLRSQARRVFEKGLAKSKSNSKARQQKLKQAELTQMEWPLAVHVKLGAMLLSKLMQSAQLPVTKEHPRTKMQITQMQPAFLHRMKYSRGKKLGVVMPNPALMEKIRSEPVGSLIAKRMPMVVEPLPWTGWDQGGYLHYTNPILRLAAGDKSAKDYFLAADEQNDLSTLYKGLTALGKVPWKVHQGVFKVQLEAWNSGEAVANFAPLNPDYQMPPEPDASADQQQRRLWAQECREIANRRSGNHSKRCFQNFQLEIARSMLNETLYFPHNLDFRGRAYPIPPYLNHMGADNVRGLLVFAEGKELGENGLRWLKIHTATVAGHDKASMEERVEFTMKHLDDIYDSVRNPLDGRRWWLQAEDAWQTLAACFELVAALESPDPAKFVSHLPVQQDGTCNGLQHYAALGGDRAGAAQVNLEPSDRPADVYTAVAEVVKAEVAKDAADGDPIAQRLNGRITRKCVKQPVMTNVYGVTFFGARLQVRKQLEAIFPEVNAHDAVNLGHKSHYVALKIFKSLGQMFTGAQAIQNWLGQCADRVATCLTPEQVASLKNETKVLRRGKKQIKDDKSGGVRPHGAPATSSNDKATASKPLFKSTVVWTTPMRLPVVQPYRAAKSKLITTKLQSMAIQDPQAWDPVSKRKQLQAFPPNFIHSLDATHMLLSALKCTENGMTFASVHDSFWTHACDVNRMSEVLRDAFVAMHSEDIIGRLREEFETRYKGHMYMATVLADSPVGKRIIQHRKEVKEEAKQSKAVSIPSELALEAERMRLLQSEDAQERLKGEAMITPGSILSAESDPAAFAPATELAGVTLGEMPVNPAHVEEAPVDETDSETTVVDEAAETDMEVSESTNNGGEESKSEGKKTTKEKKTTPKKLYVWLPLTFPEVPAKGDFDVRRLRESRYFFH</sequence>
<dbReference type="InterPro" id="IPR002092">
    <property type="entry name" value="DNA-dir_Rpol_phage-type"/>
</dbReference>
<dbReference type="SUPFAM" id="SSF56672">
    <property type="entry name" value="DNA/RNA polymerases"/>
    <property type="match status" value="1"/>
</dbReference>
<keyword evidence="6 10" id="KW-0548">Nucleotidyltransferase</keyword>
<dbReference type="PROSITE" id="PS00489">
    <property type="entry name" value="RNA_POL_PHAGE_2"/>
    <property type="match status" value="1"/>
</dbReference>
<dbReference type="GO" id="GO:0034245">
    <property type="term" value="C:mitochondrial DNA-directed RNA polymerase complex"/>
    <property type="evidence" value="ECO:0007669"/>
    <property type="project" value="TreeGrafter"/>
</dbReference>
<dbReference type="PANTHER" id="PTHR10102">
    <property type="entry name" value="DNA-DIRECTED RNA POLYMERASE, MITOCHONDRIAL"/>
    <property type="match status" value="1"/>
</dbReference>
<dbReference type="Gene3D" id="1.10.1320.10">
    <property type="entry name" value="DNA-directed RNA polymerase, N-terminal domain"/>
    <property type="match status" value="1"/>
</dbReference>
<evidence type="ECO:0000256" key="6">
    <source>
        <dbReference type="ARBA" id="ARBA00022695"/>
    </source>
</evidence>
<dbReference type="EC" id="2.7.7.6" evidence="3 10"/>
<feature type="region of interest" description="Disordered" evidence="11">
    <location>
        <begin position="1359"/>
        <end position="1404"/>
    </location>
</feature>
<dbReference type="GO" id="GO:0003899">
    <property type="term" value="F:DNA-directed RNA polymerase activity"/>
    <property type="evidence" value="ECO:0007669"/>
    <property type="project" value="UniProtKB-EC"/>
</dbReference>
<dbReference type="SMART" id="SM01311">
    <property type="entry name" value="RPOL_N"/>
    <property type="match status" value="1"/>
</dbReference>
<dbReference type="Proteomes" id="UP000230605">
    <property type="component" value="Chromosome 5"/>
</dbReference>
<evidence type="ECO:0000313" key="13">
    <source>
        <dbReference type="EMBL" id="PIA88868.1"/>
    </source>
</evidence>
<dbReference type="EMBL" id="LKMD01000108">
    <property type="protein sequence ID" value="PIA88868.1"/>
    <property type="molecule type" value="Genomic_DNA"/>
</dbReference>
<dbReference type="Pfam" id="PF00940">
    <property type="entry name" value="RNA_pol"/>
    <property type="match status" value="1"/>
</dbReference>
<dbReference type="OrthoDB" id="276422at2759"/>
<feature type="compositionally biased region" description="Low complexity" evidence="11">
    <location>
        <begin position="39"/>
        <end position="52"/>
    </location>
</feature>
<dbReference type="GO" id="GO:0006390">
    <property type="term" value="P:mitochondrial transcription"/>
    <property type="evidence" value="ECO:0007669"/>
    <property type="project" value="TreeGrafter"/>
</dbReference>
<accession>A0A2G5H8K6</accession>
<feature type="region of interest" description="Disordered" evidence="11">
    <location>
        <begin position="38"/>
        <end position="101"/>
    </location>
</feature>
<evidence type="ECO:0000256" key="10">
    <source>
        <dbReference type="RuleBase" id="RU003805"/>
    </source>
</evidence>
<dbReference type="InterPro" id="IPR043502">
    <property type="entry name" value="DNA/RNA_pol_sf"/>
</dbReference>
<protein>
    <recommendedName>
        <fullName evidence="3 10">DNA-directed RNA polymerase</fullName>
        <ecNumber evidence="3 10">2.7.7.6</ecNumber>
    </recommendedName>
</protein>
<reference evidence="13 14" key="1">
    <citation type="submission" date="2015-10" db="EMBL/GenBank/DDBJ databases">
        <title>The cercosporin biosynthetic gene cluster was horizontally transferred to several fungal lineages and shown to be expanded in Cercospora beticola based on microsynteny with recipient genomes.</title>
        <authorList>
            <person name="De Jonge R."/>
            <person name="Ebert M.K."/>
            <person name="Suttle J.C."/>
            <person name="Jurick Ii W.M."/>
            <person name="Secor G.A."/>
            <person name="Thomma B.P."/>
            <person name="Van De Peer Y."/>
            <person name="Bolton M.D."/>
        </authorList>
    </citation>
    <scope>NUCLEOTIDE SEQUENCE [LARGE SCALE GENOMIC DNA]</scope>
    <source>
        <strain evidence="13 14">09-40</strain>
    </source>
</reference>
<feature type="compositionally biased region" description="Basic and acidic residues" evidence="11">
    <location>
        <begin position="1390"/>
        <end position="1404"/>
    </location>
</feature>
<feature type="region of interest" description="Disordered" evidence="11">
    <location>
        <begin position="1093"/>
        <end position="1122"/>
    </location>
</feature>
<keyword evidence="5 10" id="KW-0808">Transferase</keyword>
<dbReference type="Pfam" id="PF14700">
    <property type="entry name" value="RPOL_N"/>
    <property type="match status" value="1"/>
</dbReference>